<sequence>MPAAVENLMLEAPFFGGAGTGDEASSAAGPSEARLPGEGGDEISVPGADAGVSEMVGDEAGEVLGDEAGEVLGAEAALGEAAEGVGALEDLGEVAGEEAFGDAALGDEALGAGAGEGEEAADTDPATARATSARAMS</sequence>
<comment type="caution">
    <text evidence="2">The sequence shown here is derived from an EMBL/GenBank/DDBJ whole genome shotgun (WGS) entry which is preliminary data.</text>
</comment>
<gene>
    <name evidence="2" type="ORF">CDL15_Pgr021254</name>
</gene>
<dbReference type="EMBL" id="MTKT01003414">
    <property type="protein sequence ID" value="OWM74903.1"/>
    <property type="molecule type" value="Genomic_DNA"/>
</dbReference>
<protein>
    <submittedName>
        <fullName evidence="2">Uncharacterized protein</fullName>
    </submittedName>
</protein>
<feature type="compositionally biased region" description="Low complexity" evidence="1">
    <location>
        <begin position="123"/>
        <end position="137"/>
    </location>
</feature>
<evidence type="ECO:0000313" key="2">
    <source>
        <dbReference type="EMBL" id="OWM74903.1"/>
    </source>
</evidence>
<feature type="region of interest" description="Disordered" evidence="1">
    <location>
        <begin position="105"/>
        <end position="137"/>
    </location>
</feature>
<reference evidence="3" key="1">
    <citation type="journal article" date="2017" name="Plant J.">
        <title>The pomegranate (Punica granatum L.) genome and the genomics of punicalagin biosynthesis.</title>
        <authorList>
            <person name="Qin G."/>
            <person name="Xu C."/>
            <person name="Ming R."/>
            <person name="Tang H."/>
            <person name="Guyot R."/>
            <person name="Kramer E.M."/>
            <person name="Hu Y."/>
            <person name="Yi X."/>
            <person name="Qi Y."/>
            <person name="Xu X."/>
            <person name="Gao Z."/>
            <person name="Pan H."/>
            <person name="Jian J."/>
            <person name="Tian Y."/>
            <person name="Yue Z."/>
            <person name="Xu Y."/>
        </authorList>
    </citation>
    <scope>NUCLEOTIDE SEQUENCE [LARGE SCALE GENOMIC DNA]</scope>
    <source>
        <strain evidence="3">cv. Dabenzi</strain>
    </source>
</reference>
<evidence type="ECO:0000256" key="1">
    <source>
        <dbReference type="SAM" id="MobiDB-lite"/>
    </source>
</evidence>
<organism evidence="2 3">
    <name type="scientific">Punica granatum</name>
    <name type="common">Pomegranate</name>
    <dbReference type="NCBI Taxonomy" id="22663"/>
    <lineage>
        <taxon>Eukaryota</taxon>
        <taxon>Viridiplantae</taxon>
        <taxon>Streptophyta</taxon>
        <taxon>Embryophyta</taxon>
        <taxon>Tracheophyta</taxon>
        <taxon>Spermatophyta</taxon>
        <taxon>Magnoliopsida</taxon>
        <taxon>eudicotyledons</taxon>
        <taxon>Gunneridae</taxon>
        <taxon>Pentapetalae</taxon>
        <taxon>rosids</taxon>
        <taxon>malvids</taxon>
        <taxon>Myrtales</taxon>
        <taxon>Lythraceae</taxon>
        <taxon>Punica</taxon>
    </lineage>
</organism>
<dbReference type="AlphaFoldDB" id="A0A218WQJ9"/>
<accession>A0A218WQJ9</accession>
<name>A0A218WQJ9_PUNGR</name>
<feature type="region of interest" description="Disordered" evidence="1">
    <location>
        <begin position="14"/>
        <end position="60"/>
    </location>
</feature>
<dbReference type="Proteomes" id="UP000197138">
    <property type="component" value="Unassembled WGS sequence"/>
</dbReference>
<proteinExistence type="predicted"/>
<evidence type="ECO:0000313" key="3">
    <source>
        <dbReference type="Proteomes" id="UP000197138"/>
    </source>
</evidence>